<protein>
    <submittedName>
        <fullName evidence="1">Leucine-rich repeat receptor protein kinase msl1</fullName>
    </submittedName>
</protein>
<proteinExistence type="predicted"/>
<evidence type="ECO:0000313" key="2">
    <source>
        <dbReference type="Proteomes" id="UP000237347"/>
    </source>
</evidence>
<dbReference type="Proteomes" id="UP000237347">
    <property type="component" value="Unassembled WGS sequence"/>
</dbReference>
<reference evidence="1 2" key="1">
    <citation type="journal article" date="2018" name="Sci. Data">
        <title>The draft genome sequence of cork oak.</title>
        <authorList>
            <person name="Ramos A.M."/>
            <person name="Usie A."/>
            <person name="Barbosa P."/>
            <person name="Barros P.M."/>
            <person name="Capote T."/>
            <person name="Chaves I."/>
            <person name="Simoes F."/>
            <person name="Abreu I."/>
            <person name="Carrasquinho I."/>
            <person name="Faro C."/>
            <person name="Guimaraes J.B."/>
            <person name="Mendonca D."/>
            <person name="Nobrega F."/>
            <person name="Rodrigues L."/>
            <person name="Saibo N.J.M."/>
            <person name="Varela M.C."/>
            <person name="Egas C."/>
            <person name="Matos J."/>
            <person name="Miguel C.M."/>
            <person name="Oliveira M.M."/>
            <person name="Ricardo C.P."/>
            <person name="Goncalves S."/>
        </authorList>
    </citation>
    <scope>NUCLEOTIDE SEQUENCE [LARGE SCALE GENOMIC DNA]</scope>
    <source>
        <strain evidence="2">cv. HL8</strain>
    </source>
</reference>
<sequence length="77" mass="8356">LDPAGYSGTLSPLISQLSQSTYLDLSDNSFFGPITSSISSLSNLQTPSLRSNSFSSSVLYPLPTLNLLTRWTFLIIL</sequence>
<keyword evidence="2" id="KW-1185">Reference proteome</keyword>
<dbReference type="GO" id="GO:0016301">
    <property type="term" value="F:kinase activity"/>
    <property type="evidence" value="ECO:0007669"/>
    <property type="project" value="UniProtKB-KW"/>
</dbReference>
<keyword evidence="1" id="KW-0418">Kinase</keyword>
<feature type="non-terminal residue" evidence="1">
    <location>
        <position position="1"/>
    </location>
</feature>
<keyword evidence="1" id="KW-0808">Transferase</keyword>
<accession>A0AAW0JEW9</accession>
<dbReference type="SUPFAM" id="SSF52058">
    <property type="entry name" value="L domain-like"/>
    <property type="match status" value="1"/>
</dbReference>
<dbReference type="EMBL" id="PKMF04000596">
    <property type="protein sequence ID" value="KAK7824661.1"/>
    <property type="molecule type" value="Genomic_DNA"/>
</dbReference>
<dbReference type="InterPro" id="IPR032675">
    <property type="entry name" value="LRR_dom_sf"/>
</dbReference>
<dbReference type="AlphaFoldDB" id="A0AAW0JEW9"/>
<keyword evidence="1" id="KW-0675">Receptor</keyword>
<gene>
    <name evidence="1" type="primary">MSL1_0</name>
    <name evidence="1" type="ORF">CFP56_034200</name>
</gene>
<name>A0AAW0JEW9_QUESU</name>
<comment type="caution">
    <text evidence="1">The sequence shown here is derived from an EMBL/GenBank/DDBJ whole genome shotgun (WGS) entry which is preliminary data.</text>
</comment>
<organism evidence="1 2">
    <name type="scientific">Quercus suber</name>
    <name type="common">Cork oak</name>
    <dbReference type="NCBI Taxonomy" id="58331"/>
    <lineage>
        <taxon>Eukaryota</taxon>
        <taxon>Viridiplantae</taxon>
        <taxon>Streptophyta</taxon>
        <taxon>Embryophyta</taxon>
        <taxon>Tracheophyta</taxon>
        <taxon>Spermatophyta</taxon>
        <taxon>Magnoliopsida</taxon>
        <taxon>eudicotyledons</taxon>
        <taxon>Gunneridae</taxon>
        <taxon>Pentapetalae</taxon>
        <taxon>rosids</taxon>
        <taxon>fabids</taxon>
        <taxon>Fagales</taxon>
        <taxon>Fagaceae</taxon>
        <taxon>Quercus</taxon>
    </lineage>
</organism>
<dbReference type="Gene3D" id="3.80.10.10">
    <property type="entry name" value="Ribonuclease Inhibitor"/>
    <property type="match status" value="1"/>
</dbReference>
<evidence type="ECO:0000313" key="1">
    <source>
        <dbReference type="EMBL" id="KAK7824661.1"/>
    </source>
</evidence>